<keyword evidence="3" id="KW-1185">Reference proteome</keyword>
<evidence type="ECO:0000313" key="2">
    <source>
        <dbReference type="EMBL" id="GAA1228578.1"/>
    </source>
</evidence>
<name>A0ABN1W4R7_9ACTN</name>
<accession>A0ABN1W4R7</accession>
<reference evidence="2 3" key="1">
    <citation type="journal article" date="2019" name="Int. J. Syst. Evol. Microbiol.">
        <title>The Global Catalogue of Microorganisms (GCM) 10K type strain sequencing project: providing services to taxonomists for standard genome sequencing and annotation.</title>
        <authorList>
            <consortium name="The Broad Institute Genomics Platform"/>
            <consortium name="The Broad Institute Genome Sequencing Center for Infectious Disease"/>
            <person name="Wu L."/>
            <person name="Ma J."/>
        </authorList>
    </citation>
    <scope>NUCLEOTIDE SEQUENCE [LARGE SCALE GENOMIC DNA]</scope>
    <source>
        <strain evidence="2 3">JCM 13004</strain>
    </source>
</reference>
<comment type="caution">
    <text evidence="2">The sequence shown here is derived from an EMBL/GenBank/DDBJ whole genome shotgun (WGS) entry which is preliminary data.</text>
</comment>
<protein>
    <submittedName>
        <fullName evidence="2">Uncharacterized protein</fullName>
    </submittedName>
</protein>
<feature type="compositionally biased region" description="Basic and acidic residues" evidence="1">
    <location>
        <begin position="1"/>
        <end position="15"/>
    </location>
</feature>
<dbReference type="Proteomes" id="UP001500037">
    <property type="component" value="Unassembled WGS sequence"/>
</dbReference>
<proteinExistence type="predicted"/>
<sequence length="71" mass="7739">MIHNDVARRTVREFPSRSLGARRSPARTLACDGPAVLNLRPPRALVRTLGARPLGRLAEGGRLEPLPPHTP</sequence>
<dbReference type="RefSeq" id="WP_344440803.1">
    <property type="nucleotide sequence ID" value="NZ_BAAALF010000022.1"/>
</dbReference>
<gene>
    <name evidence="2" type="ORF">GCM10009665_18770</name>
</gene>
<evidence type="ECO:0000313" key="3">
    <source>
        <dbReference type="Proteomes" id="UP001500037"/>
    </source>
</evidence>
<evidence type="ECO:0000256" key="1">
    <source>
        <dbReference type="SAM" id="MobiDB-lite"/>
    </source>
</evidence>
<organism evidence="2 3">
    <name type="scientific">Kitasatospora nipponensis</name>
    <dbReference type="NCBI Taxonomy" id="258049"/>
    <lineage>
        <taxon>Bacteria</taxon>
        <taxon>Bacillati</taxon>
        <taxon>Actinomycetota</taxon>
        <taxon>Actinomycetes</taxon>
        <taxon>Kitasatosporales</taxon>
        <taxon>Streptomycetaceae</taxon>
        <taxon>Kitasatospora</taxon>
    </lineage>
</organism>
<dbReference type="EMBL" id="BAAALF010000022">
    <property type="protein sequence ID" value="GAA1228578.1"/>
    <property type="molecule type" value="Genomic_DNA"/>
</dbReference>
<feature type="region of interest" description="Disordered" evidence="1">
    <location>
        <begin position="1"/>
        <end position="26"/>
    </location>
</feature>